<sequence length="176" mass="19758">MIGHRRHRVSSSSASSGGSRRRPTFEELFGPETFVGPSRDRAAPMRAATRADGEADTRALRESTLRRDRLIRLRSRQASAELRTSADAETTRFLDLTETQPVAPSSSSRRTRVLSQDVRNRHTRQHPPGGDGDHLDIALNDYIALATREAYPFPTPKRRKLYGTGYDYGLLAFKYG</sequence>
<organism evidence="2 3">
    <name type="scientific">Cryomyces antarcticus</name>
    <dbReference type="NCBI Taxonomy" id="329879"/>
    <lineage>
        <taxon>Eukaryota</taxon>
        <taxon>Fungi</taxon>
        <taxon>Dikarya</taxon>
        <taxon>Ascomycota</taxon>
        <taxon>Pezizomycotina</taxon>
        <taxon>Dothideomycetes</taxon>
        <taxon>Dothideomycetes incertae sedis</taxon>
        <taxon>Cryomyces</taxon>
    </lineage>
</organism>
<feature type="non-terminal residue" evidence="2">
    <location>
        <position position="176"/>
    </location>
</feature>
<dbReference type="EMBL" id="JAVRRA010026380">
    <property type="protein sequence ID" value="KAK5089671.1"/>
    <property type="molecule type" value="Genomic_DNA"/>
</dbReference>
<evidence type="ECO:0000313" key="3">
    <source>
        <dbReference type="Proteomes" id="UP001357485"/>
    </source>
</evidence>
<feature type="compositionally biased region" description="Basic and acidic residues" evidence="1">
    <location>
        <begin position="38"/>
        <end position="58"/>
    </location>
</feature>
<accession>A0ABR0K7P2</accession>
<gene>
    <name evidence="2" type="ORF">LTR16_007877</name>
</gene>
<evidence type="ECO:0000256" key="1">
    <source>
        <dbReference type="SAM" id="MobiDB-lite"/>
    </source>
</evidence>
<reference evidence="2 3" key="1">
    <citation type="submission" date="2023-08" db="EMBL/GenBank/DDBJ databases">
        <title>Black Yeasts Isolated from many extreme environments.</title>
        <authorList>
            <person name="Coleine C."/>
            <person name="Stajich J.E."/>
            <person name="Selbmann L."/>
        </authorList>
    </citation>
    <scope>NUCLEOTIDE SEQUENCE [LARGE SCALE GENOMIC DNA]</scope>
    <source>
        <strain evidence="2 3">CCFEE 536</strain>
    </source>
</reference>
<name>A0ABR0K7P2_9PEZI</name>
<feature type="region of interest" description="Disordered" evidence="1">
    <location>
        <begin position="1"/>
        <end position="58"/>
    </location>
</feature>
<comment type="caution">
    <text evidence="2">The sequence shown here is derived from an EMBL/GenBank/DDBJ whole genome shotgun (WGS) entry which is preliminary data.</text>
</comment>
<protein>
    <submittedName>
        <fullName evidence="2">Uncharacterized protein</fullName>
    </submittedName>
</protein>
<feature type="compositionally biased region" description="Polar residues" evidence="1">
    <location>
        <begin position="97"/>
        <end position="108"/>
    </location>
</feature>
<evidence type="ECO:0000313" key="2">
    <source>
        <dbReference type="EMBL" id="KAK5089671.1"/>
    </source>
</evidence>
<feature type="region of interest" description="Disordered" evidence="1">
    <location>
        <begin position="95"/>
        <end position="135"/>
    </location>
</feature>
<proteinExistence type="predicted"/>
<keyword evidence="3" id="KW-1185">Reference proteome</keyword>
<dbReference type="Proteomes" id="UP001357485">
    <property type="component" value="Unassembled WGS sequence"/>
</dbReference>